<dbReference type="AlphaFoldDB" id="A0A9P5GDK6"/>
<comment type="caution">
    <text evidence="1">The sequence shown here is derived from an EMBL/GenBank/DDBJ whole genome shotgun (WGS) entry which is preliminary data.</text>
</comment>
<evidence type="ECO:0000313" key="2">
    <source>
        <dbReference type="Proteomes" id="UP000701341"/>
    </source>
</evidence>
<organism evidence="1 2">
    <name type="scientific">Penicillium crustosum</name>
    <name type="common">Blue mold fungus</name>
    <dbReference type="NCBI Taxonomy" id="36656"/>
    <lineage>
        <taxon>Eukaryota</taxon>
        <taxon>Fungi</taxon>
        <taxon>Dikarya</taxon>
        <taxon>Ascomycota</taxon>
        <taxon>Pezizomycotina</taxon>
        <taxon>Eurotiomycetes</taxon>
        <taxon>Eurotiomycetidae</taxon>
        <taxon>Eurotiales</taxon>
        <taxon>Aspergillaceae</taxon>
        <taxon>Penicillium</taxon>
    </lineage>
</organism>
<protein>
    <submittedName>
        <fullName evidence="1">Uncharacterized protein</fullName>
    </submittedName>
</protein>
<keyword evidence="2" id="KW-1185">Reference proteome</keyword>
<dbReference type="Pfam" id="PF11951">
    <property type="entry name" value="Fungal_trans_2"/>
    <property type="match status" value="1"/>
</dbReference>
<evidence type="ECO:0000313" key="1">
    <source>
        <dbReference type="EMBL" id="KAF7515338.1"/>
    </source>
</evidence>
<accession>A0A9P5GDK6</accession>
<dbReference type="Proteomes" id="UP000701341">
    <property type="component" value="Unassembled WGS sequence"/>
</dbReference>
<gene>
    <name evidence="1" type="ORF">PCG10_003379</name>
</gene>
<name>A0A9P5GDK6_PENCR</name>
<proteinExistence type="predicted"/>
<dbReference type="EMBL" id="JAAOZQ010000184">
    <property type="protein sequence ID" value="KAF7515338.1"/>
    <property type="molecule type" value="Genomic_DNA"/>
</dbReference>
<dbReference type="InterPro" id="IPR021858">
    <property type="entry name" value="Fun_TF"/>
</dbReference>
<sequence>MSEYWLHLKGFKRLQILCDRLQSPIQKLCKTERYLKTVFYCQSTLSRSTDCGLRPLPWPSHLLESDVADDSIDNHCLQHTYGVTHTLLRFIHNIKTLSRHLTYYSLQGLSLPNGLERERVAVGEKLLLWNIECEEIVLFDQSEAARLTAKITRLHVLAFSYAIQVFYMTHLVLPVDLGDPTNDEIAVKLQQQISQVASCLQRIEIIKRDNPRVFRKPMAPILWPGYIASCEAEPGNRDLWLEWWADMRRYQIGNIQPLWNAVQETWKSRDEDTFGLSGRGEGNSHNQGLSRCLPLWRGFLRGRQDMIFAL</sequence>
<reference evidence="1" key="1">
    <citation type="submission" date="2020-02" db="EMBL/GenBank/DDBJ databases">
        <authorList>
            <person name="Lichtner F.J."/>
        </authorList>
    </citation>
    <scope>NUCLEOTIDE SEQUENCE</scope>
    <source>
        <strain evidence="1">G10</strain>
    </source>
</reference>